<reference evidence="12 13" key="1">
    <citation type="submission" date="2014-07" db="EMBL/GenBank/DDBJ databases">
        <title>Complete genome sequence of Corynebacterium atypicum DSM 44849: identifiction of the mycolic acid biosynthesis genes.</title>
        <authorList>
            <person name="Tippelt A."/>
            <person name="Mollmann S."/>
            <person name="Albersmeier A."/>
            <person name="Jaenicke S."/>
            <person name="Ruckert C."/>
            <person name="Tauch A."/>
        </authorList>
    </citation>
    <scope>NUCLEOTIDE SEQUENCE [LARGE SCALE GENOMIC DNA]</scope>
    <source>
        <strain evidence="12 13">R2070</strain>
    </source>
</reference>
<dbReference type="PANTHER" id="PTHR32438:SF5">
    <property type="entry name" value="4-ALPHA-GLUCANOTRANSFERASE DPE1, CHLOROPLASTIC_AMYLOPLASTIC"/>
    <property type="match status" value="1"/>
</dbReference>
<comment type="similarity">
    <text evidence="2 10">Belongs to the disproportionating enzyme family.</text>
</comment>
<dbReference type="InterPro" id="IPR017853">
    <property type="entry name" value="GH"/>
</dbReference>
<evidence type="ECO:0000259" key="11">
    <source>
        <dbReference type="Pfam" id="PF21226"/>
    </source>
</evidence>
<dbReference type="EC" id="2.4.1.25" evidence="3 10"/>
<dbReference type="Pfam" id="PF21226">
    <property type="entry name" value="MalQ_N"/>
    <property type="match status" value="1"/>
</dbReference>
<dbReference type="InterPro" id="IPR003385">
    <property type="entry name" value="Glyco_hydro_77"/>
</dbReference>
<evidence type="ECO:0000313" key="12">
    <source>
        <dbReference type="EMBL" id="AIG64519.1"/>
    </source>
</evidence>
<dbReference type="NCBIfam" id="TIGR00217">
    <property type="entry name" value="malQ"/>
    <property type="match status" value="1"/>
</dbReference>
<accession>A0ABM5QP44</accession>
<comment type="catalytic activity">
    <reaction evidence="1 10">
        <text>Transfers a segment of a (1-&gt;4)-alpha-D-glucan to a new position in an acceptor, which may be glucose or a (1-&gt;4)-alpha-D-glucan.</text>
        <dbReference type="EC" id="2.4.1.25"/>
    </reaction>
</comment>
<evidence type="ECO:0000256" key="2">
    <source>
        <dbReference type="ARBA" id="ARBA00005684"/>
    </source>
</evidence>
<keyword evidence="5 10" id="KW-0328">Glycosyltransferase</keyword>
<evidence type="ECO:0000313" key="13">
    <source>
        <dbReference type="Proteomes" id="UP000028504"/>
    </source>
</evidence>
<evidence type="ECO:0000256" key="9">
    <source>
        <dbReference type="ARBA" id="ARBA00031501"/>
    </source>
</evidence>
<evidence type="ECO:0000256" key="10">
    <source>
        <dbReference type="RuleBase" id="RU361207"/>
    </source>
</evidence>
<evidence type="ECO:0000256" key="3">
    <source>
        <dbReference type="ARBA" id="ARBA00012560"/>
    </source>
</evidence>
<name>A0ABM5QP44_9CORY</name>
<protein>
    <recommendedName>
        <fullName evidence="4 10">4-alpha-glucanotransferase</fullName>
        <ecNumber evidence="3 10">2.4.1.25</ecNumber>
    </recommendedName>
    <alternativeName>
        <fullName evidence="8 10">Amylomaltase</fullName>
    </alternativeName>
    <alternativeName>
        <fullName evidence="9 10">Disproportionating enzyme</fullName>
    </alternativeName>
</protein>
<organism evidence="12 13">
    <name type="scientific">Corynebacterium atypicum</name>
    <dbReference type="NCBI Taxonomy" id="191610"/>
    <lineage>
        <taxon>Bacteria</taxon>
        <taxon>Bacillati</taxon>
        <taxon>Actinomycetota</taxon>
        <taxon>Actinomycetes</taxon>
        <taxon>Mycobacteriales</taxon>
        <taxon>Corynebacteriaceae</taxon>
        <taxon>Corynebacterium</taxon>
    </lineage>
</organism>
<dbReference type="PANTHER" id="PTHR32438">
    <property type="entry name" value="4-ALPHA-GLUCANOTRANSFERASE DPE1, CHLOROPLASTIC/AMYLOPLASTIC"/>
    <property type="match status" value="1"/>
</dbReference>
<dbReference type="Proteomes" id="UP000028504">
    <property type="component" value="Chromosome"/>
</dbReference>
<dbReference type="Pfam" id="PF02446">
    <property type="entry name" value="Glyco_hydro_77"/>
    <property type="match status" value="1"/>
</dbReference>
<evidence type="ECO:0000256" key="4">
    <source>
        <dbReference type="ARBA" id="ARBA00020295"/>
    </source>
</evidence>
<sequence length="710" mass="77702">MTYRETLHVLAQSYGIATSYRGNAGELIEASEDTLLRLLDAMGVDARDPGRALAARRDEEASRPLPWTVVTTEGYPYEFTVHVPDGAPANVWIELEDGGRREVRQLDDFTPPHTVGDVSWGTARFEAPADLPQGWHRLRLESSGREATSTLVVTPERISRTAEVTEHPSAGVMAQLYSARSRTSWGIGDFRDLSRLAEIVARSGFDFLLTNPLHAAEPFPPIEDSPYLPTTRRFINPIYLCIEDVPEFELLSAELKADVEEIAAEFQAANFTGDFIDRNPIFEAKLAVLRELFHQPRSAERAAEFAAFVDREGTGLVAFARWCADRERAADVGPSAGAHALAEPSAAEYATAVDFYMWLQFLCDEQLAGAQQAALAAGMRIGIVADLAVGTHPGGADATVLADYLAPGASVGAPPDGYNQRGQDWSQPPWHPEALARAGYRPWRDILRTVLRHSGGIRVDHVLGLFRLFWIPRGLSPQEGAYVSYDFEAMLGILALEAERAGAVVIGEDLGTFEQWVQEALAYRGVMGTNILWFESDGPGVPKAKANYRRLALASVGTHDLPPTAGFLAGEHIRLRDELGLFTRDLETEDRDDLAWQNTILDAVRAAGCFDDDPGEFSGRSRGERGDTAEILVALTRFIAATPAALTCTQLVDLVGDLRTQNQPGTTGDLYPNWRVPLCDASGRPVLIEDLPNGQLFDRIARAALTGRGR</sequence>
<gene>
    <name evidence="12" type="ORF">CATYP_07870</name>
</gene>
<keyword evidence="13" id="KW-1185">Reference proteome</keyword>
<evidence type="ECO:0000256" key="8">
    <source>
        <dbReference type="ARBA" id="ARBA00031423"/>
    </source>
</evidence>
<proteinExistence type="inferred from homology"/>
<dbReference type="Gene3D" id="3.20.20.80">
    <property type="entry name" value="Glycosidases"/>
    <property type="match status" value="1"/>
</dbReference>
<evidence type="ECO:0000256" key="5">
    <source>
        <dbReference type="ARBA" id="ARBA00022676"/>
    </source>
</evidence>
<dbReference type="SUPFAM" id="SSF51445">
    <property type="entry name" value="(Trans)glycosidases"/>
    <property type="match status" value="1"/>
</dbReference>
<evidence type="ECO:0000256" key="6">
    <source>
        <dbReference type="ARBA" id="ARBA00022679"/>
    </source>
</evidence>
<dbReference type="RefSeq" id="WP_038606335.1">
    <property type="nucleotide sequence ID" value="NZ_CP008944.1"/>
</dbReference>
<dbReference type="InterPro" id="IPR048458">
    <property type="entry name" value="MalQ_N"/>
</dbReference>
<evidence type="ECO:0000256" key="1">
    <source>
        <dbReference type="ARBA" id="ARBA00000439"/>
    </source>
</evidence>
<keyword evidence="7 10" id="KW-0119">Carbohydrate metabolism</keyword>
<evidence type="ECO:0000256" key="7">
    <source>
        <dbReference type="ARBA" id="ARBA00023277"/>
    </source>
</evidence>
<dbReference type="EMBL" id="CP008944">
    <property type="protein sequence ID" value="AIG64519.1"/>
    <property type="molecule type" value="Genomic_DNA"/>
</dbReference>
<feature type="domain" description="MalQ N-terminal beta-sandwich" evidence="11">
    <location>
        <begin position="65"/>
        <end position="155"/>
    </location>
</feature>
<keyword evidence="6 10" id="KW-0808">Transferase</keyword>